<keyword evidence="5" id="KW-1185">Reference proteome</keyword>
<organism evidence="4 5">
    <name type="scientific">Prochlorococcus marinus (strain SARG / CCMP1375 / SS120)</name>
    <dbReference type="NCBI Taxonomy" id="167539"/>
    <lineage>
        <taxon>Bacteria</taxon>
        <taxon>Bacillati</taxon>
        <taxon>Cyanobacteriota</taxon>
        <taxon>Cyanophyceae</taxon>
        <taxon>Synechococcales</taxon>
        <taxon>Prochlorococcaceae</taxon>
        <taxon>Prochlorococcus</taxon>
    </lineage>
</organism>
<dbReference type="InterPro" id="IPR008030">
    <property type="entry name" value="NmrA-like"/>
</dbReference>
<dbReference type="Gene3D" id="3.40.50.720">
    <property type="entry name" value="NAD(P)-binding Rossmann-like Domain"/>
    <property type="match status" value="1"/>
</dbReference>
<protein>
    <submittedName>
        <fullName evidence="4">NADPH-dependent reductase</fullName>
    </submittedName>
</protein>
<dbReference type="eggNOG" id="COG0702">
    <property type="taxonomic scope" value="Bacteria"/>
</dbReference>
<dbReference type="PANTHER" id="PTHR42748:SF7">
    <property type="entry name" value="NMRA LIKE REDOX SENSOR 1-RELATED"/>
    <property type="match status" value="1"/>
</dbReference>
<feature type="domain" description="NmrA-like" evidence="3">
    <location>
        <begin position="27"/>
        <end position="307"/>
    </location>
</feature>
<keyword evidence="2" id="KW-0521">NADP</keyword>
<dbReference type="CDD" id="cd05251">
    <property type="entry name" value="NmrA_like_SDR_a"/>
    <property type="match status" value="1"/>
</dbReference>
<name>Q7VCS8_PROMA</name>
<evidence type="ECO:0000313" key="4">
    <source>
        <dbReference type="EMBL" id="AAP99706.1"/>
    </source>
</evidence>
<gene>
    <name evidence="4" type="ordered locus">Pro_0662</name>
</gene>
<dbReference type="Proteomes" id="UP000001420">
    <property type="component" value="Chromosome"/>
</dbReference>
<comment type="similarity">
    <text evidence="1">Belongs to the NmrA-type oxidoreductase family.</text>
</comment>
<dbReference type="PATRIC" id="fig|167539.5.peg.688"/>
<dbReference type="RefSeq" id="WP_011124814.1">
    <property type="nucleotide sequence ID" value="NC_005042.1"/>
</dbReference>
<dbReference type="AlphaFoldDB" id="Q7VCS8"/>
<dbReference type="EnsemblBacteria" id="AAP99706">
    <property type="protein sequence ID" value="AAP99706"/>
    <property type="gene ID" value="Pro_0662"/>
</dbReference>
<evidence type="ECO:0000259" key="3">
    <source>
        <dbReference type="Pfam" id="PF05368"/>
    </source>
</evidence>
<evidence type="ECO:0000256" key="2">
    <source>
        <dbReference type="ARBA" id="ARBA00022857"/>
    </source>
</evidence>
<dbReference type="SUPFAM" id="SSF51735">
    <property type="entry name" value="NAD(P)-binding Rossmann-fold domains"/>
    <property type="match status" value="1"/>
</dbReference>
<reference evidence="4 5" key="1">
    <citation type="journal article" date="2003" name="Proc. Natl. Acad. Sci. U.S.A.">
        <title>Genome sequence of the cyanobacterium Prochlorococcus marinus SS120, a nearly minimal oxyphototrophic genome.</title>
        <authorList>
            <person name="Dufresne A."/>
            <person name="Salanoubat M."/>
            <person name="Partensky F."/>
            <person name="Artiguenave F."/>
            <person name="Axmann I.M."/>
            <person name="Barbe V."/>
            <person name="Duprat S."/>
            <person name="Galperin M.Y."/>
            <person name="Koonin E.V."/>
            <person name="Le Gall F."/>
            <person name="Makarova K.S."/>
            <person name="Ostrowski M."/>
            <person name="Oztas S."/>
            <person name="Robert C."/>
            <person name="Rogozin I.B."/>
            <person name="Scanlan D.J."/>
            <person name="Tandeau de Marsac N."/>
            <person name="Weissenbach J."/>
            <person name="Wincker P."/>
            <person name="Wolf Y.I."/>
            <person name="Hess W.R."/>
        </authorList>
    </citation>
    <scope>NUCLEOTIDE SEQUENCE [LARGE SCALE GENOMIC DNA]</scope>
    <source>
        <strain evidence="5">SARG / CCMP1375 / SS120</strain>
    </source>
</reference>
<accession>Q7VCS8</accession>
<dbReference type="HOGENOM" id="CLU_007383_8_4_3"/>
<proteinExistence type="inferred from homology"/>
<dbReference type="PANTHER" id="PTHR42748">
    <property type="entry name" value="NITROGEN METABOLITE REPRESSION PROTEIN NMRA FAMILY MEMBER"/>
    <property type="match status" value="1"/>
</dbReference>
<dbReference type="InterPro" id="IPR036291">
    <property type="entry name" value="NAD(P)-bd_dom_sf"/>
</dbReference>
<dbReference type="Gene3D" id="3.90.25.10">
    <property type="entry name" value="UDP-galactose 4-epimerase, domain 1"/>
    <property type="match status" value="1"/>
</dbReference>
<dbReference type="STRING" id="167539.Pro_0662"/>
<dbReference type="KEGG" id="pma:Pro_0662"/>
<sequence>MDCRFHSDALYKIQSPPKNTFEEQRTKPVIAVTMATSRQGVSVVNHLSKSNLFSIRAITRDPLSQGSKQLAKLPNVQVLEGDLLEPQSLEKCFAGVYGVFGNTTPTKGWALGRGSIVREYELQQGRNLVDVLKRTIEEGSLKHFVFSSVCKAKDPLKSDPAPSHFSNKWSIEEYIFVNGLKEFSTILRPVSYFENFDSDLPSVKISEKSFPGVVKGDKVWQTIAVDDIGLWANAIFKKPRKFLGQALNLAGAELTGNEMAEAWQKVQGYDSQSVRYSMVPRTLMNFIEHDIAQMASWIERAGYGANLQELHELADELGITMTSFTSWLNKKAILRNSLRNSHYIDLHKILGMAN</sequence>
<dbReference type="OrthoDB" id="9794300at2"/>
<dbReference type="EMBL" id="AE017126">
    <property type="protein sequence ID" value="AAP99706.1"/>
    <property type="molecule type" value="Genomic_DNA"/>
</dbReference>
<evidence type="ECO:0000256" key="1">
    <source>
        <dbReference type="ARBA" id="ARBA00006328"/>
    </source>
</evidence>
<dbReference type="Pfam" id="PF05368">
    <property type="entry name" value="NmrA"/>
    <property type="match status" value="1"/>
</dbReference>
<evidence type="ECO:0000313" key="5">
    <source>
        <dbReference type="Proteomes" id="UP000001420"/>
    </source>
</evidence>
<dbReference type="InterPro" id="IPR051164">
    <property type="entry name" value="NmrA-like_oxidored"/>
</dbReference>